<comment type="caution">
    <text evidence="2">The sequence shown here is derived from an EMBL/GenBank/DDBJ whole genome shotgun (WGS) entry which is preliminary data.</text>
</comment>
<gene>
    <name evidence="2" type="ORF">BG006_009474</name>
</gene>
<dbReference type="EMBL" id="JAAAUY010000692">
    <property type="protein sequence ID" value="KAF9327187.1"/>
    <property type="molecule type" value="Genomic_DNA"/>
</dbReference>
<sequence length="244" mass="26368">MKLTAAALLACVPSVAFALIGNDWRFASAPADGLNDVTFPFNIAKAPHKAGYYFAQQFNFHNVKEVGYTGLQPRPDSRGNEVVHAAFSSFQGGTTTNHPNCHTGADGGPGVSCAVDIFGNYTHTYNLEVKNVRGTTWRGTLIDTVTRKATVVGEWTLPAGAGKIVNGQVGFVEYYTWNDGKPAHDCRTLPFTQAKFYNPKSKTKGSSGGAITKVYEYGLCIGKVKFSATQLSKNQNIRVGYKNV</sequence>
<evidence type="ECO:0000256" key="1">
    <source>
        <dbReference type="SAM" id="SignalP"/>
    </source>
</evidence>
<feature type="chain" id="PRO_5040182811" evidence="1">
    <location>
        <begin position="19"/>
        <end position="244"/>
    </location>
</feature>
<evidence type="ECO:0000313" key="3">
    <source>
        <dbReference type="Proteomes" id="UP000696485"/>
    </source>
</evidence>
<evidence type="ECO:0000313" key="2">
    <source>
        <dbReference type="EMBL" id="KAF9327187.1"/>
    </source>
</evidence>
<organism evidence="2 3">
    <name type="scientific">Podila minutissima</name>
    <dbReference type="NCBI Taxonomy" id="64525"/>
    <lineage>
        <taxon>Eukaryota</taxon>
        <taxon>Fungi</taxon>
        <taxon>Fungi incertae sedis</taxon>
        <taxon>Mucoromycota</taxon>
        <taxon>Mortierellomycotina</taxon>
        <taxon>Mortierellomycetes</taxon>
        <taxon>Mortierellales</taxon>
        <taxon>Mortierellaceae</taxon>
        <taxon>Podila</taxon>
    </lineage>
</organism>
<proteinExistence type="predicted"/>
<keyword evidence="3" id="KW-1185">Reference proteome</keyword>
<dbReference type="Proteomes" id="UP000696485">
    <property type="component" value="Unassembled WGS sequence"/>
</dbReference>
<accession>A0A9P5VJ99</accession>
<feature type="signal peptide" evidence="1">
    <location>
        <begin position="1"/>
        <end position="18"/>
    </location>
</feature>
<reference evidence="2" key="1">
    <citation type="journal article" date="2020" name="Fungal Divers.">
        <title>Resolving the Mortierellaceae phylogeny through synthesis of multi-gene phylogenetics and phylogenomics.</title>
        <authorList>
            <person name="Vandepol N."/>
            <person name="Liber J."/>
            <person name="Desiro A."/>
            <person name="Na H."/>
            <person name="Kennedy M."/>
            <person name="Barry K."/>
            <person name="Grigoriev I.V."/>
            <person name="Miller A.N."/>
            <person name="O'Donnell K."/>
            <person name="Stajich J.E."/>
            <person name="Bonito G."/>
        </authorList>
    </citation>
    <scope>NUCLEOTIDE SEQUENCE</scope>
    <source>
        <strain evidence="2">NVP1</strain>
    </source>
</reference>
<name>A0A9P5VJ99_9FUNG</name>
<protein>
    <submittedName>
        <fullName evidence="2">Uncharacterized protein</fullName>
    </submittedName>
</protein>
<keyword evidence="1" id="KW-0732">Signal</keyword>
<dbReference type="AlphaFoldDB" id="A0A9P5VJ99"/>